<dbReference type="EMBL" id="MSFK01000007">
    <property type="protein sequence ID" value="PWY93124.1"/>
    <property type="molecule type" value="Genomic_DNA"/>
</dbReference>
<evidence type="ECO:0000256" key="8">
    <source>
        <dbReference type="SAM" id="MobiDB-lite"/>
    </source>
</evidence>
<accession>A0A317X3B7</accession>
<keyword evidence="6" id="KW-0255">Endonuclease</keyword>
<comment type="similarity">
    <text evidence="2">Belongs to the RNase H family.</text>
</comment>
<evidence type="ECO:0000256" key="3">
    <source>
        <dbReference type="ARBA" id="ARBA00012180"/>
    </source>
</evidence>
<feature type="compositionally biased region" description="Polar residues" evidence="8">
    <location>
        <begin position="16"/>
        <end position="29"/>
    </location>
</feature>
<dbReference type="Proteomes" id="UP000246702">
    <property type="component" value="Unassembled WGS sequence"/>
</dbReference>
<evidence type="ECO:0000256" key="7">
    <source>
        <dbReference type="ARBA" id="ARBA00022801"/>
    </source>
</evidence>
<feature type="compositionally biased region" description="Polar residues" evidence="8">
    <location>
        <begin position="38"/>
        <end position="56"/>
    </location>
</feature>
<comment type="catalytic activity">
    <reaction evidence="1">
        <text>Endonucleolytic cleavage to 5'-phosphomonoester.</text>
        <dbReference type="EC" id="3.1.26.4"/>
    </reaction>
</comment>
<dbReference type="EC" id="3.1.26.4" evidence="3"/>
<keyword evidence="7" id="KW-0378">Hydrolase</keyword>
<dbReference type="GO" id="GO:0043137">
    <property type="term" value="P:DNA replication, removal of RNA primer"/>
    <property type="evidence" value="ECO:0007669"/>
    <property type="project" value="TreeGrafter"/>
</dbReference>
<dbReference type="AlphaFoldDB" id="A0A317X3B7"/>
<evidence type="ECO:0000313" key="10">
    <source>
        <dbReference type="EMBL" id="PWY93124.1"/>
    </source>
</evidence>
<dbReference type="RefSeq" id="XP_025469885.1">
    <property type="nucleotide sequence ID" value="XM_025614962.1"/>
</dbReference>
<dbReference type="Pfam" id="PF00075">
    <property type="entry name" value="RNase_H"/>
    <property type="match status" value="1"/>
</dbReference>
<dbReference type="InterPro" id="IPR012337">
    <property type="entry name" value="RNaseH-like_sf"/>
</dbReference>
<evidence type="ECO:0000256" key="5">
    <source>
        <dbReference type="ARBA" id="ARBA00022723"/>
    </source>
</evidence>
<gene>
    <name evidence="10" type="ORF">BO94DRAFT_573314</name>
</gene>
<dbReference type="InterPro" id="IPR036397">
    <property type="entry name" value="RNaseH_sf"/>
</dbReference>
<feature type="domain" description="RNase H type-1" evidence="9">
    <location>
        <begin position="113"/>
        <end position="274"/>
    </location>
</feature>
<dbReference type="PANTHER" id="PTHR10642:SF26">
    <property type="entry name" value="RIBONUCLEASE H1"/>
    <property type="match status" value="1"/>
</dbReference>
<dbReference type="SUPFAM" id="SSF53098">
    <property type="entry name" value="Ribonuclease H-like"/>
    <property type="match status" value="1"/>
</dbReference>
<dbReference type="GO" id="GO:0003676">
    <property type="term" value="F:nucleic acid binding"/>
    <property type="evidence" value="ECO:0007669"/>
    <property type="project" value="InterPro"/>
</dbReference>
<feature type="region of interest" description="Disordered" evidence="8">
    <location>
        <begin position="1"/>
        <end position="70"/>
    </location>
</feature>
<keyword evidence="4" id="KW-0540">Nuclease</keyword>
<keyword evidence="5" id="KW-0479">Metal-binding</keyword>
<evidence type="ECO:0000256" key="4">
    <source>
        <dbReference type="ARBA" id="ARBA00022722"/>
    </source>
</evidence>
<dbReference type="GO" id="GO:0046872">
    <property type="term" value="F:metal ion binding"/>
    <property type="evidence" value="ECO:0007669"/>
    <property type="project" value="UniProtKB-KW"/>
</dbReference>
<dbReference type="PANTHER" id="PTHR10642">
    <property type="entry name" value="RIBONUCLEASE H1"/>
    <property type="match status" value="1"/>
</dbReference>
<evidence type="ECO:0000256" key="6">
    <source>
        <dbReference type="ARBA" id="ARBA00022759"/>
    </source>
</evidence>
<dbReference type="GeneID" id="37117105"/>
<dbReference type="PROSITE" id="PS50879">
    <property type="entry name" value="RNASE_H_1"/>
    <property type="match status" value="1"/>
</dbReference>
<dbReference type="InterPro" id="IPR002156">
    <property type="entry name" value="RNaseH_domain"/>
</dbReference>
<name>A0A317X3B7_9EURO</name>
<evidence type="ECO:0000259" key="9">
    <source>
        <dbReference type="PROSITE" id="PS50879"/>
    </source>
</evidence>
<evidence type="ECO:0000256" key="1">
    <source>
        <dbReference type="ARBA" id="ARBA00000077"/>
    </source>
</evidence>
<proteinExistence type="inferred from homology"/>
<sequence length="276" mass="30970">MPFSTLPEEKKPPDSSDYTNIYNQSTTDSYDTEEAHSNCGSTVFSSVADNSSTSSGPEPPQVKPTVDRRFHPERMYPSHFTPDDIQVRRGECVLLACPGSKRKCPHCNCHVCHTGCIVIAVDGACHRNGQPGARASVGVYHGFESNWNASYLLSSEENQTNQVAELVACETALIDARLMHEYGEKYGIEDRKLSIVVIKSDSEYVVRGMTEWIEKWKTNGWLNAKGQPVANREYFFRIDGIVESLEKKYVSVKFWHVPRELNKEADKLAKAALCEV</sequence>
<keyword evidence="11" id="KW-1185">Reference proteome</keyword>
<evidence type="ECO:0000313" key="11">
    <source>
        <dbReference type="Proteomes" id="UP000246702"/>
    </source>
</evidence>
<comment type="caution">
    <text evidence="10">The sequence shown here is derived from an EMBL/GenBank/DDBJ whole genome shotgun (WGS) entry which is preliminary data.</text>
</comment>
<dbReference type="InterPro" id="IPR050092">
    <property type="entry name" value="RNase_H"/>
</dbReference>
<organism evidence="10 11">
    <name type="scientific">Aspergillus sclerotioniger CBS 115572</name>
    <dbReference type="NCBI Taxonomy" id="1450535"/>
    <lineage>
        <taxon>Eukaryota</taxon>
        <taxon>Fungi</taxon>
        <taxon>Dikarya</taxon>
        <taxon>Ascomycota</taxon>
        <taxon>Pezizomycotina</taxon>
        <taxon>Eurotiomycetes</taxon>
        <taxon>Eurotiomycetidae</taxon>
        <taxon>Eurotiales</taxon>
        <taxon>Aspergillaceae</taxon>
        <taxon>Aspergillus</taxon>
        <taxon>Aspergillus subgen. Circumdati</taxon>
    </lineage>
</organism>
<protein>
    <recommendedName>
        <fullName evidence="3">ribonuclease H</fullName>
        <ecNumber evidence="3">3.1.26.4</ecNumber>
    </recommendedName>
</protein>
<dbReference type="STRING" id="1450535.A0A317X3B7"/>
<dbReference type="GO" id="GO:0004523">
    <property type="term" value="F:RNA-DNA hybrid ribonuclease activity"/>
    <property type="evidence" value="ECO:0007669"/>
    <property type="project" value="UniProtKB-EC"/>
</dbReference>
<evidence type="ECO:0000256" key="2">
    <source>
        <dbReference type="ARBA" id="ARBA00005300"/>
    </source>
</evidence>
<reference evidence="10 11" key="1">
    <citation type="submission" date="2016-12" db="EMBL/GenBank/DDBJ databases">
        <title>The genomes of Aspergillus section Nigri reveals drivers in fungal speciation.</title>
        <authorList>
            <consortium name="DOE Joint Genome Institute"/>
            <person name="Vesth T.C."/>
            <person name="Nybo J."/>
            <person name="Theobald S."/>
            <person name="Brandl J."/>
            <person name="Frisvad J.C."/>
            <person name="Nielsen K.F."/>
            <person name="Lyhne E.K."/>
            <person name="Kogle M.E."/>
            <person name="Kuo A."/>
            <person name="Riley R."/>
            <person name="Clum A."/>
            <person name="Nolan M."/>
            <person name="Lipzen A."/>
            <person name="Salamov A."/>
            <person name="Henrissat B."/>
            <person name="Wiebenga A."/>
            <person name="De Vries R.P."/>
            <person name="Grigoriev I.V."/>
            <person name="Mortensen U.H."/>
            <person name="Andersen M.R."/>
            <person name="Baker S.E."/>
        </authorList>
    </citation>
    <scope>NUCLEOTIDE SEQUENCE [LARGE SCALE GENOMIC DNA]</scope>
    <source>
        <strain evidence="10 11">CBS 115572</strain>
    </source>
</reference>
<dbReference type="Gene3D" id="3.30.420.10">
    <property type="entry name" value="Ribonuclease H-like superfamily/Ribonuclease H"/>
    <property type="match status" value="1"/>
</dbReference>
<dbReference type="OrthoDB" id="245563at2759"/>
<dbReference type="CDD" id="cd13934">
    <property type="entry name" value="RNase_H_Dikarya_like"/>
    <property type="match status" value="1"/>
</dbReference>